<dbReference type="Proteomes" id="UP001146120">
    <property type="component" value="Unassembled WGS sequence"/>
</dbReference>
<reference evidence="1" key="2">
    <citation type="journal article" date="2023" name="Microbiol Resour">
        <title>Decontamination and Annotation of the Draft Genome Sequence of the Oomycete Lagenidium giganteum ARSEF 373.</title>
        <authorList>
            <person name="Morgan W.R."/>
            <person name="Tartar A."/>
        </authorList>
    </citation>
    <scope>NUCLEOTIDE SEQUENCE</scope>
    <source>
        <strain evidence="1">ARSEF 373</strain>
    </source>
</reference>
<dbReference type="EMBL" id="DAKRPA010000435">
    <property type="protein sequence ID" value="DAZ92490.1"/>
    <property type="molecule type" value="Genomic_DNA"/>
</dbReference>
<comment type="caution">
    <text evidence="1">The sequence shown here is derived from an EMBL/GenBank/DDBJ whole genome shotgun (WGS) entry which is preliminary data.</text>
</comment>
<reference evidence="1" key="1">
    <citation type="submission" date="2022-11" db="EMBL/GenBank/DDBJ databases">
        <authorList>
            <person name="Morgan W.R."/>
            <person name="Tartar A."/>
        </authorList>
    </citation>
    <scope>NUCLEOTIDE SEQUENCE</scope>
    <source>
        <strain evidence="1">ARSEF 373</strain>
    </source>
</reference>
<evidence type="ECO:0000313" key="1">
    <source>
        <dbReference type="EMBL" id="DAZ92490.1"/>
    </source>
</evidence>
<evidence type="ECO:0000313" key="2">
    <source>
        <dbReference type="Proteomes" id="UP001146120"/>
    </source>
</evidence>
<gene>
    <name evidence="1" type="ORF">N0F65_012720</name>
</gene>
<name>A0AAV2YDS7_9STRA</name>
<organism evidence="1 2">
    <name type="scientific">Lagenidium giganteum</name>
    <dbReference type="NCBI Taxonomy" id="4803"/>
    <lineage>
        <taxon>Eukaryota</taxon>
        <taxon>Sar</taxon>
        <taxon>Stramenopiles</taxon>
        <taxon>Oomycota</taxon>
        <taxon>Peronosporomycetes</taxon>
        <taxon>Pythiales</taxon>
        <taxon>Pythiaceae</taxon>
    </lineage>
</organism>
<proteinExistence type="predicted"/>
<sequence>MLPTQLSTLC</sequence>
<accession>A0AAV2YDS7</accession>
<keyword evidence="2" id="KW-1185">Reference proteome</keyword>
<protein>
    <submittedName>
        <fullName evidence="1">Uncharacterized protein</fullName>
    </submittedName>
</protein>